<dbReference type="RefSeq" id="WP_213496177.1">
    <property type="nucleotide sequence ID" value="NZ_CP074694.1"/>
</dbReference>
<evidence type="ECO:0000313" key="1">
    <source>
        <dbReference type="EMBL" id="QVL31831.1"/>
    </source>
</evidence>
<name>A0A8E6B4X5_9BACT</name>
<protein>
    <submittedName>
        <fullName evidence="1">Uncharacterized protein</fullName>
    </submittedName>
</protein>
<dbReference type="EMBL" id="CP074694">
    <property type="protein sequence ID" value="QVL31831.1"/>
    <property type="molecule type" value="Genomic_DNA"/>
</dbReference>
<sequence>MDSLTAQFLMACEQFVGVRRPLVEDLASALDVPPQELFYLWMERRGGTGNQTK</sequence>
<proteinExistence type="predicted"/>
<dbReference type="KEGG" id="tsph:KIH39_23840"/>
<dbReference type="Proteomes" id="UP000676194">
    <property type="component" value="Chromosome"/>
</dbReference>
<keyword evidence="2" id="KW-1185">Reference proteome</keyword>
<accession>A0A8E6B4X5</accession>
<organism evidence="1 2">
    <name type="scientific">Telmatocola sphagniphila</name>
    <dbReference type="NCBI Taxonomy" id="1123043"/>
    <lineage>
        <taxon>Bacteria</taxon>
        <taxon>Pseudomonadati</taxon>
        <taxon>Planctomycetota</taxon>
        <taxon>Planctomycetia</taxon>
        <taxon>Gemmatales</taxon>
        <taxon>Gemmataceae</taxon>
    </lineage>
</organism>
<dbReference type="AlphaFoldDB" id="A0A8E6B4X5"/>
<evidence type="ECO:0000313" key="2">
    <source>
        <dbReference type="Proteomes" id="UP000676194"/>
    </source>
</evidence>
<gene>
    <name evidence="1" type="ORF">KIH39_23840</name>
</gene>
<reference evidence="1" key="1">
    <citation type="submission" date="2021-05" db="EMBL/GenBank/DDBJ databases">
        <title>Complete genome sequence of the cellulolytic planctomycete Telmatocola sphagniphila SP2T and characterization of the first cellulase from planctomycetes.</title>
        <authorList>
            <person name="Rakitin A.L."/>
            <person name="Beletsky A.V."/>
            <person name="Naumoff D.G."/>
            <person name="Kulichevskaya I.S."/>
            <person name="Mardanov A.V."/>
            <person name="Ravin N.V."/>
            <person name="Dedysh S.N."/>
        </authorList>
    </citation>
    <scope>NUCLEOTIDE SEQUENCE</scope>
    <source>
        <strain evidence="1">SP2T</strain>
    </source>
</reference>